<proteinExistence type="predicted"/>
<dbReference type="EMBL" id="AZEI01000031">
    <property type="protein sequence ID" value="KRL17247.1"/>
    <property type="molecule type" value="Genomic_DNA"/>
</dbReference>
<gene>
    <name evidence="1" type="ORF">FD12_GL001909</name>
</gene>
<keyword evidence="2" id="KW-1185">Reference proteome</keyword>
<comment type="caution">
    <text evidence="1">The sequence shown here is derived from an EMBL/GenBank/DDBJ whole genome shotgun (WGS) entry which is preliminary data.</text>
</comment>
<dbReference type="Proteomes" id="UP000051977">
    <property type="component" value="Unassembled WGS sequence"/>
</dbReference>
<organism evidence="1 2">
    <name type="scientific">Lentilactobacillus rapi DSM 19907 = JCM 15042</name>
    <dbReference type="NCBI Taxonomy" id="1423795"/>
    <lineage>
        <taxon>Bacteria</taxon>
        <taxon>Bacillati</taxon>
        <taxon>Bacillota</taxon>
        <taxon>Bacilli</taxon>
        <taxon>Lactobacillales</taxon>
        <taxon>Lactobacillaceae</taxon>
        <taxon>Lentilactobacillus</taxon>
    </lineage>
</organism>
<reference evidence="1 2" key="1">
    <citation type="journal article" date="2015" name="Genome Announc.">
        <title>Expanding the biotechnology potential of lactobacilli through comparative genomics of 213 strains and associated genera.</title>
        <authorList>
            <person name="Sun Z."/>
            <person name="Harris H.M."/>
            <person name="McCann A."/>
            <person name="Guo C."/>
            <person name="Argimon S."/>
            <person name="Zhang W."/>
            <person name="Yang X."/>
            <person name="Jeffery I.B."/>
            <person name="Cooney J.C."/>
            <person name="Kagawa T.F."/>
            <person name="Liu W."/>
            <person name="Song Y."/>
            <person name="Salvetti E."/>
            <person name="Wrobel A."/>
            <person name="Rasinkangas P."/>
            <person name="Parkhill J."/>
            <person name="Rea M.C."/>
            <person name="O'Sullivan O."/>
            <person name="Ritari J."/>
            <person name="Douillard F.P."/>
            <person name="Paul Ross R."/>
            <person name="Yang R."/>
            <person name="Briner A.E."/>
            <person name="Felis G.E."/>
            <person name="de Vos W.M."/>
            <person name="Barrangou R."/>
            <person name="Klaenhammer T.R."/>
            <person name="Caufield P.W."/>
            <person name="Cui Y."/>
            <person name="Zhang H."/>
            <person name="O'Toole P.W."/>
        </authorList>
    </citation>
    <scope>NUCLEOTIDE SEQUENCE [LARGE SCALE GENOMIC DNA]</scope>
    <source>
        <strain evidence="1 2">DSM 19907</strain>
    </source>
</reference>
<name>A0ABR5PFL0_9LACO</name>
<evidence type="ECO:0000313" key="1">
    <source>
        <dbReference type="EMBL" id="KRL17247.1"/>
    </source>
</evidence>
<sequence length="295" mass="34106">MSYIREHLMAFYQQYADENGLSIQQTQQQVSTWDLQEWQSAINEMQVDSSWPQEATDRMKVYGTIAGLDRGHMLTAILALGLIRLTVRNRKATSKRIDEDATQEMTRMKNAFNLDEIQRNRLVQKAQDLKKTTTYYPHQTPRSVITKPETTQIWSKKIWIDTDTMTNDVENLVYKHLQNGMNLQDLRNLLMGHVNPNQFKPNASVADRVKQAQYQTMRIVRSESSRMINGINMATYKMHGITQVEVVGEPGICQYCQGIVDANPYKIDDAPQPPFHPNCRCELVPYLDEQKSLAY</sequence>
<accession>A0ABR5PFL0</accession>
<evidence type="ECO:0000313" key="2">
    <source>
        <dbReference type="Proteomes" id="UP000051977"/>
    </source>
</evidence>
<protein>
    <submittedName>
        <fullName evidence="1">Phage Mu protein F like protein</fullName>
    </submittedName>
</protein>